<dbReference type="EMBL" id="GGEC01084955">
    <property type="protein sequence ID" value="MBX65439.1"/>
    <property type="molecule type" value="Transcribed_RNA"/>
</dbReference>
<protein>
    <submittedName>
        <fullName evidence="2">Uncharacterized protein</fullName>
    </submittedName>
</protein>
<accession>A0A2P2QEM7</accession>
<evidence type="ECO:0000313" key="2">
    <source>
        <dbReference type="EMBL" id="MBX65439.1"/>
    </source>
</evidence>
<keyword evidence="1" id="KW-0812">Transmembrane</keyword>
<feature type="transmembrane region" description="Helical" evidence="1">
    <location>
        <begin position="82"/>
        <end position="102"/>
    </location>
</feature>
<dbReference type="AlphaFoldDB" id="A0A2P2QEM7"/>
<organism evidence="2">
    <name type="scientific">Rhizophora mucronata</name>
    <name type="common">Asiatic mangrove</name>
    <dbReference type="NCBI Taxonomy" id="61149"/>
    <lineage>
        <taxon>Eukaryota</taxon>
        <taxon>Viridiplantae</taxon>
        <taxon>Streptophyta</taxon>
        <taxon>Embryophyta</taxon>
        <taxon>Tracheophyta</taxon>
        <taxon>Spermatophyta</taxon>
        <taxon>Magnoliopsida</taxon>
        <taxon>eudicotyledons</taxon>
        <taxon>Gunneridae</taxon>
        <taxon>Pentapetalae</taxon>
        <taxon>rosids</taxon>
        <taxon>fabids</taxon>
        <taxon>Malpighiales</taxon>
        <taxon>Rhizophoraceae</taxon>
        <taxon>Rhizophora</taxon>
    </lineage>
</organism>
<keyword evidence="1" id="KW-0472">Membrane</keyword>
<evidence type="ECO:0000256" key="1">
    <source>
        <dbReference type="SAM" id="Phobius"/>
    </source>
</evidence>
<keyword evidence="1" id="KW-1133">Transmembrane helix</keyword>
<proteinExistence type="predicted"/>
<reference evidence="2" key="1">
    <citation type="submission" date="2018-02" db="EMBL/GenBank/DDBJ databases">
        <title>Rhizophora mucronata_Transcriptome.</title>
        <authorList>
            <person name="Meera S.P."/>
            <person name="Sreeshan A."/>
            <person name="Augustine A."/>
        </authorList>
    </citation>
    <scope>NUCLEOTIDE SEQUENCE</scope>
    <source>
        <tissue evidence="2">Leaf</tissue>
    </source>
</reference>
<name>A0A2P2QEM7_RHIMU</name>
<sequence length="104" mass="12313">MHQTGYNTCVQEMQQFHLPSAYMIKNPSPVTESTDFVFTQLTWQNSIQKIQHMSHVLNNYSYSIHITKSHWSCILAISFRFLLFRCLYSHITFIILVSYSSVRF</sequence>